<feature type="domain" description="DUF1985" evidence="1">
    <location>
        <begin position="225"/>
        <end position="293"/>
    </location>
</feature>
<evidence type="ECO:0000313" key="3">
    <source>
        <dbReference type="Proteomes" id="UP000824890"/>
    </source>
</evidence>
<keyword evidence="3" id="KW-1185">Reference proteome</keyword>
<proteinExistence type="predicted"/>
<evidence type="ECO:0000259" key="1">
    <source>
        <dbReference type="Pfam" id="PF09331"/>
    </source>
</evidence>
<protein>
    <recommendedName>
        <fullName evidence="1">DUF1985 domain-containing protein</fullName>
    </recommendedName>
</protein>
<organism evidence="2 3">
    <name type="scientific">Brassica napus</name>
    <name type="common">Rape</name>
    <dbReference type="NCBI Taxonomy" id="3708"/>
    <lineage>
        <taxon>Eukaryota</taxon>
        <taxon>Viridiplantae</taxon>
        <taxon>Streptophyta</taxon>
        <taxon>Embryophyta</taxon>
        <taxon>Tracheophyta</taxon>
        <taxon>Spermatophyta</taxon>
        <taxon>Magnoliopsida</taxon>
        <taxon>eudicotyledons</taxon>
        <taxon>Gunneridae</taxon>
        <taxon>Pentapetalae</taxon>
        <taxon>rosids</taxon>
        <taxon>malvids</taxon>
        <taxon>Brassicales</taxon>
        <taxon>Brassicaceae</taxon>
        <taxon>Brassiceae</taxon>
        <taxon>Brassica</taxon>
    </lineage>
</organism>
<sequence length="380" mass="42002">MKLLMGSKLCVWVQMTDQDTVMILTGNWVREDDGKWVFDSLNEEGTEFFTLKAVGGSFGVPVSDIIPYRRNGIDIRENQPISLCRHEHTTEEGETSRPVKRRLFYTDGNAADSELDVGPTQRAAVNSPKLVHETLAVGGESSTGLTQWPQFQDALHQFLDDESSQNVLFNRDALPVVDSVEKDVSFHLTYAVGAGEKATTRPPVVVQYKASHMVGLYQLSSTLHISTSETLYTAATFTSNEDKIRLCYLAALSCGLLGVNCKSAIPQHLAEMVIDLETFEQHPWGYEAVTDLFSMDLKHDNSNSMRGDIHLAVTGSCVQLSPHIANSKLQRVHGSEIGNDEVLSICENTESGKDEQTDEPSSAPFACFLLRFIVDIAAQR</sequence>
<dbReference type="InterPro" id="IPR015410">
    <property type="entry name" value="DUF1985"/>
</dbReference>
<dbReference type="EMBL" id="JAGKQM010000014">
    <property type="protein sequence ID" value="KAH0883990.1"/>
    <property type="molecule type" value="Genomic_DNA"/>
</dbReference>
<dbReference type="Pfam" id="PF09331">
    <property type="entry name" value="DUF1985"/>
    <property type="match status" value="1"/>
</dbReference>
<accession>A0ABQ7ZVR9</accession>
<comment type="caution">
    <text evidence="2">The sequence shown here is derived from an EMBL/GenBank/DDBJ whole genome shotgun (WGS) entry which is preliminary data.</text>
</comment>
<evidence type="ECO:0000313" key="2">
    <source>
        <dbReference type="EMBL" id="KAH0883990.1"/>
    </source>
</evidence>
<reference evidence="2 3" key="1">
    <citation type="submission" date="2021-05" db="EMBL/GenBank/DDBJ databases">
        <title>Genome Assembly of Synthetic Allotetraploid Brassica napus Reveals Homoeologous Exchanges between Subgenomes.</title>
        <authorList>
            <person name="Davis J.T."/>
        </authorList>
    </citation>
    <scope>NUCLEOTIDE SEQUENCE [LARGE SCALE GENOMIC DNA]</scope>
    <source>
        <strain evidence="3">cv. Da-Ae</strain>
        <tissue evidence="2">Seedling</tissue>
    </source>
</reference>
<gene>
    <name evidence="2" type="ORF">HID58_060086</name>
</gene>
<name>A0ABQ7ZVR9_BRANA</name>
<dbReference type="Proteomes" id="UP000824890">
    <property type="component" value="Unassembled WGS sequence"/>
</dbReference>